<evidence type="ECO:0000256" key="1">
    <source>
        <dbReference type="SAM" id="MobiDB-lite"/>
    </source>
</evidence>
<feature type="region of interest" description="Disordered" evidence="1">
    <location>
        <begin position="23"/>
        <end position="94"/>
    </location>
</feature>
<feature type="transmembrane region" description="Helical" evidence="2">
    <location>
        <begin position="112"/>
        <end position="131"/>
    </location>
</feature>
<feature type="compositionally biased region" description="Basic and acidic residues" evidence="1">
    <location>
        <begin position="83"/>
        <end position="94"/>
    </location>
</feature>
<accession>A0A3B1BJF7</accession>
<feature type="compositionally biased region" description="Basic and acidic residues" evidence="1">
    <location>
        <begin position="36"/>
        <end position="74"/>
    </location>
</feature>
<dbReference type="AlphaFoldDB" id="A0A3B1BJF7"/>
<sequence length="140" mass="15284">MRIAIAVFLALFVAWSGSALAHGDKKHQKAAVPERASTKTPDEKPDMDMKKEETEAHEGHDNSDGHHDKTKEDGGESAMSQRQTDKIKDQKMAVEAAQHRANEAVSALKYRATFMVFGFMVLCAGLVARYLPGKGKADAS</sequence>
<evidence type="ECO:0000313" key="3">
    <source>
        <dbReference type="EMBL" id="VAX18109.1"/>
    </source>
</evidence>
<keyword evidence="2" id="KW-0812">Transmembrane</keyword>
<reference evidence="3" key="1">
    <citation type="submission" date="2018-06" db="EMBL/GenBank/DDBJ databases">
        <authorList>
            <person name="Zhirakovskaya E."/>
        </authorList>
    </citation>
    <scope>NUCLEOTIDE SEQUENCE</scope>
</reference>
<organism evidence="3">
    <name type="scientific">hydrothermal vent metagenome</name>
    <dbReference type="NCBI Taxonomy" id="652676"/>
    <lineage>
        <taxon>unclassified sequences</taxon>
        <taxon>metagenomes</taxon>
        <taxon>ecological metagenomes</taxon>
    </lineage>
</organism>
<protein>
    <submittedName>
        <fullName evidence="3">Probable Co/Zn/Cd efflux system membrane fusion protein</fullName>
    </submittedName>
</protein>
<evidence type="ECO:0000256" key="2">
    <source>
        <dbReference type="SAM" id="Phobius"/>
    </source>
</evidence>
<keyword evidence="2" id="KW-1133">Transmembrane helix</keyword>
<gene>
    <name evidence="3" type="ORF">MNBD_NITROSPINAE02-452</name>
</gene>
<proteinExistence type="predicted"/>
<name>A0A3B1BJF7_9ZZZZ</name>
<keyword evidence="2" id="KW-0472">Membrane</keyword>
<dbReference type="EMBL" id="UOGE01000032">
    <property type="protein sequence ID" value="VAX18109.1"/>
    <property type="molecule type" value="Genomic_DNA"/>
</dbReference>